<name>A0A8H5CKF0_9AGAR</name>
<proteinExistence type="predicted"/>
<accession>A0A8H5CKF0</accession>
<sequence>MISCSESTTSQNATSLPPIQSLPAEILDDLFCICCDLSLPIGFDFSSTYRQLSPSSDSSESIQLTALALNHVCTRWRDITLANPKLWSRVEIRGLLEKLTNDNVDSILLLTKLYLDRSEQRELDIVVEFWDTFYAEDEPLEISEALYSQARTFLPVYKAFFDEAHRWRNVFICVCREIFGPNHYDTWPERLPILRHLSIHVYGQSHDVSRLTPPWLTIIDAPFLDTLIHTGHRLCIGSGTSTDPPLSLPGLTSFQFTGSLNNSNLRLASPKTCLTLRNISGFAGSGPITCLANALHIVAPPETTYYEWSLSNTFDFLKLPNLSQFSIVSPHPTKTGREAFPVEELKSFLLRSSRVLITHFTMLDLTISDEEVLSILTLLPSLSHLAIGVRTYDVLVGPIFSQTFFRRLTYYSNQQGDVYSNRLAHLVEFHLGWVHLDAIVDDNPKVKIAFLDMVASRSHPVLEGCSPLKHAYLRGYRSAEDSTFTQQLRELLGDAIKIDWMSRADWSGFGEWRIV</sequence>
<protein>
    <recommendedName>
        <fullName evidence="3">F-box domain-containing protein</fullName>
    </recommendedName>
</protein>
<dbReference type="EMBL" id="JAACJM010000149">
    <property type="protein sequence ID" value="KAF5343113.1"/>
    <property type="molecule type" value="Genomic_DNA"/>
</dbReference>
<keyword evidence="2" id="KW-1185">Reference proteome</keyword>
<dbReference type="OrthoDB" id="2997131at2759"/>
<dbReference type="AlphaFoldDB" id="A0A8H5CKF0"/>
<dbReference type="Proteomes" id="UP000559256">
    <property type="component" value="Unassembled WGS sequence"/>
</dbReference>
<evidence type="ECO:0000313" key="1">
    <source>
        <dbReference type="EMBL" id="KAF5343113.1"/>
    </source>
</evidence>
<evidence type="ECO:0008006" key="3">
    <source>
        <dbReference type="Google" id="ProtNLM"/>
    </source>
</evidence>
<gene>
    <name evidence="1" type="ORF">D9758_016019</name>
</gene>
<organism evidence="1 2">
    <name type="scientific">Tetrapyrgos nigripes</name>
    <dbReference type="NCBI Taxonomy" id="182062"/>
    <lineage>
        <taxon>Eukaryota</taxon>
        <taxon>Fungi</taxon>
        <taxon>Dikarya</taxon>
        <taxon>Basidiomycota</taxon>
        <taxon>Agaricomycotina</taxon>
        <taxon>Agaricomycetes</taxon>
        <taxon>Agaricomycetidae</taxon>
        <taxon>Agaricales</taxon>
        <taxon>Marasmiineae</taxon>
        <taxon>Marasmiaceae</taxon>
        <taxon>Tetrapyrgos</taxon>
    </lineage>
</organism>
<comment type="caution">
    <text evidence="1">The sequence shown here is derived from an EMBL/GenBank/DDBJ whole genome shotgun (WGS) entry which is preliminary data.</text>
</comment>
<evidence type="ECO:0000313" key="2">
    <source>
        <dbReference type="Proteomes" id="UP000559256"/>
    </source>
</evidence>
<reference evidence="1 2" key="1">
    <citation type="journal article" date="2020" name="ISME J.">
        <title>Uncovering the hidden diversity of litter-decomposition mechanisms in mushroom-forming fungi.</title>
        <authorList>
            <person name="Floudas D."/>
            <person name="Bentzer J."/>
            <person name="Ahren D."/>
            <person name="Johansson T."/>
            <person name="Persson P."/>
            <person name="Tunlid A."/>
        </authorList>
    </citation>
    <scope>NUCLEOTIDE SEQUENCE [LARGE SCALE GENOMIC DNA]</scope>
    <source>
        <strain evidence="1 2">CBS 291.85</strain>
    </source>
</reference>